<evidence type="ECO:0000313" key="3">
    <source>
        <dbReference type="EMBL" id="CAE7752456.1"/>
    </source>
</evidence>
<comment type="caution">
    <text evidence="3">The sequence shown here is derived from an EMBL/GenBank/DDBJ whole genome shotgun (WGS) entry which is preliminary data.</text>
</comment>
<evidence type="ECO:0000259" key="2">
    <source>
        <dbReference type="SMART" id="SM00829"/>
    </source>
</evidence>
<dbReference type="EMBL" id="CAJNIZ010046615">
    <property type="protein sequence ID" value="CAE7752456.1"/>
    <property type="molecule type" value="Genomic_DNA"/>
</dbReference>
<dbReference type="PANTHER" id="PTHR44013">
    <property type="entry name" value="ZINC-TYPE ALCOHOL DEHYDROGENASE-LIKE PROTEIN C16A3.02C"/>
    <property type="match status" value="1"/>
</dbReference>
<evidence type="ECO:0000256" key="1">
    <source>
        <dbReference type="SAM" id="SignalP"/>
    </source>
</evidence>
<keyword evidence="1" id="KW-0732">Signal</keyword>
<evidence type="ECO:0000313" key="4">
    <source>
        <dbReference type="Proteomes" id="UP000649617"/>
    </source>
</evidence>
<sequence>MLSSFIDSLLLVLGFPCLEDAPAGPAGAFAEYAVALADTVAKREGLSAEQLVGLPLAGLTSYQALFTGAGRDFTGAELGKVAAGHKLLVLGGAAATGAIAIQLAKAAGAHVTTTASPNKMPDGTSKIDYMKKLGADEVINYKEKDWSEALAGKDYDQIYDCVGDAEDWKKAAKVLKKGGLFVSIANFGDAKSTDSHTFKNFLLKSNSEDLSKMVQMVKEGKLNIPVDSIVPFADVPSVLTKSMGWASAGKLVVKVSE</sequence>
<gene>
    <name evidence="3" type="primary">CEQORH</name>
    <name evidence="3" type="ORF">SPIL2461_LOCUS21807</name>
</gene>
<reference evidence="3" key="1">
    <citation type="submission" date="2021-02" db="EMBL/GenBank/DDBJ databases">
        <authorList>
            <person name="Dougan E. K."/>
            <person name="Rhodes N."/>
            <person name="Thang M."/>
            <person name="Chan C."/>
        </authorList>
    </citation>
    <scope>NUCLEOTIDE SEQUENCE</scope>
</reference>
<dbReference type="OrthoDB" id="434559at2759"/>
<feature type="chain" id="PRO_5032857111" evidence="1">
    <location>
        <begin position="21"/>
        <end position="257"/>
    </location>
</feature>
<feature type="signal peptide" evidence="1">
    <location>
        <begin position="1"/>
        <end position="20"/>
    </location>
</feature>
<dbReference type="Pfam" id="PF13602">
    <property type="entry name" value="ADH_zinc_N_2"/>
    <property type="match status" value="1"/>
</dbReference>
<dbReference type="PANTHER" id="PTHR44013:SF1">
    <property type="entry name" value="ZINC-TYPE ALCOHOL DEHYDROGENASE-LIKE PROTEIN C16A3.02C"/>
    <property type="match status" value="1"/>
</dbReference>
<dbReference type="Proteomes" id="UP000649617">
    <property type="component" value="Unassembled WGS sequence"/>
</dbReference>
<dbReference type="SUPFAM" id="SSF51735">
    <property type="entry name" value="NAD(P)-binding Rossmann-fold domains"/>
    <property type="match status" value="1"/>
</dbReference>
<dbReference type="InterPro" id="IPR036291">
    <property type="entry name" value="NAD(P)-bd_dom_sf"/>
</dbReference>
<dbReference type="SMART" id="SM00829">
    <property type="entry name" value="PKS_ER"/>
    <property type="match status" value="1"/>
</dbReference>
<protein>
    <submittedName>
        <fullName evidence="3">CEQORH protein</fullName>
    </submittedName>
</protein>
<dbReference type="AlphaFoldDB" id="A0A812XT25"/>
<feature type="domain" description="Enoyl reductase (ER)" evidence="2">
    <location>
        <begin position="4"/>
        <end position="253"/>
    </location>
</feature>
<proteinExistence type="predicted"/>
<dbReference type="InterPro" id="IPR020843">
    <property type="entry name" value="ER"/>
</dbReference>
<dbReference type="InterPro" id="IPR052733">
    <property type="entry name" value="Chloroplast_QOR"/>
</dbReference>
<organism evidence="3 4">
    <name type="scientific">Symbiodinium pilosum</name>
    <name type="common">Dinoflagellate</name>
    <dbReference type="NCBI Taxonomy" id="2952"/>
    <lineage>
        <taxon>Eukaryota</taxon>
        <taxon>Sar</taxon>
        <taxon>Alveolata</taxon>
        <taxon>Dinophyceae</taxon>
        <taxon>Suessiales</taxon>
        <taxon>Symbiodiniaceae</taxon>
        <taxon>Symbiodinium</taxon>
    </lineage>
</organism>
<keyword evidence="4" id="KW-1185">Reference proteome</keyword>
<dbReference type="Gene3D" id="3.40.50.720">
    <property type="entry name" value="NAD(P)-binding Rossmann-like Domain"/>
    <property type="match status" value="1"/>
</dbReference>
<name>A0A812XT25_SYMPI</name>
<dbReference type="Gene3D" id="3.90.180.10">
    <property type="entry name" value="Medium-chain alcohol dehydrogenases, catalytic domain"/>
    <property type="match status" value="1"/>
</dbReference>
<dbReference type="GO" id="GO:0016491">
    <property type="term" value="F:oxidoreductase activity"/>
    <property type="evidence" value="ECO:0007669"/>
    <property type="project" value="InterPro"/>
</dbReference>
<accession>A0A812XT25</accession>